<dbReference type="EMBL" id="SJST01000002">
    <property type="protein sequence ID" value="TCD15028.1"/>
    <property type="molecule type" value="Genomic_DNA"/>
</dbReference>
<gene>
    <name evidence="1" type="ORF">E0D97_05625</name>
</gene>
<keyword evidence="2" id="KW-1185">Reference proteome</keyword>
<accession>A0A4R0PEH6</accession>
<organism evidence="1 2">
    <name type="scientific">Oricola cellulosilytica</name>
    <dbReference type="NCBI Taxonomy" id="1429082"/>
    <lineage>
        <taxon>Bacteria</taxon>
        <taxon>Pseudomonadati</taxon>
        <taxon>Pseudomonadota</taxon>
        <taxon>Alphaproteobacteria</taxon>
        <taxon>Hyphomicrobiales</taxon>
        <taxon>Ahrensiaceae</taxon>
        <taxon>Oricola</taxon>
    </lineage>
</organism>
<dbReference type="Proteomes" id="UP000291301">
    <property type="component" value="Unassembled WGS sequence"/>
</dbReference>
<reference evidence="1 2" key="1">
    <citation type="journal article" date="2015" name="Antonie Van Leeuwenhoek">
        <title>Oricola cellulosilytica gen. nov., sp. nov., a cellulose-degrading bacterium of the family Phyllobacteriaceae isolated from surface seashore water, and emended descriptions of Mesorhizobium loti and Phyllobacterium myrsinacearum.</title>
        <authorList>
            <person name="Hameed A."/>
            <person name="Shahina M."/>
            <person name="Lai W.A."/>
            <person name="Lin S.Y."/>
            <person name="Young L.S."/>
            <person name="Liu Y.C."/>
            <person name="Hsu Y.H."/>
            <person name="Young C.C."/>
        </authorList>
    </citation>
    <scope>NUCLEOTIDE SEQUENCE [LARGE SCALE GENOMIC DNA]</scope>
    <source>
        <strain evidence="1 2">KCTC 52183</strain>
    </source>
</reference>
<sequence>MACPASRAISNRCRFWMVKTMTWFITWRMKRTTPGIRASAASRVSAPVVLTVLLVTAGCTSTASRVTTTYYNISGMSGAELDKEIAAKGPMKGHALASAEIRLVPVSVEYEKGERSCRFHRARFRVDANVTLPRWRQQIASRDRELRSAWNFISTYARKHEQEHIRIAEKYARKAEEDLMAIPPKPDCDRLEAAAERTLKRNRTAHDREQNAFDAREQKRLAKLFE</sequence>
<evidence type="ECO:0000313" key="1">
    <source>
        <dbReference type="EMBL" id="TCD15028.1"/>
    </source>
</evidence>
<evidence type="ECO:0000313" key="2">
    <source>
        <dbReference type="Proteomes" id="UP000291301"/>
    </source>
</evidence>
<proteinExistence type="predicted"/>
<protein>
    <submittedName>
        <fullName evidence="1">DUF922 domain-containing protein</fullName>
    </submittedName>
</protein>
<dbReference type="Pfam" id="PF06037">
    <property type="entry name" value="DUF922"/>
    <property type="match status" value="1"/>
</dbReference>
<dbReference type="AlphaFoldDB" id="A0A4R0PEH6"/>
<comment type="caution">
    <text evidence="1">The sequence shown here is derived from an EMBL/GenBank/DDBJ whole genome shotgun (WGS) entry which is preliminary data.</text>
</comment>
<name>A0A4R0PEH6_9HYPH</name>
<dbReference type="InterPro" id="IPR010321">
    <property type="entry name" value="DUF922"/>
</dbReference>